<sequence length="336" mass="36626">MRKSTAWDVAEKAGVSQSTVSRVFTGSARISATTRDRVLEAAKSLDYLPDKRASRLRSGHTGVLAVVVVTRPEDSAREVNPFAYALLGSICKAASQRGYETLVAFQASPDEFYGRYVEQRDADAMVVIGTTQNQPAWDYFRPILQTETQAICWGLPFAEAHSVRSDNHGGGRLAAEHLWQQGYRKPVFLGPIESEQRQFNERFEGFSAALEELGGEAVVVRDTSSNDRFEQGRDAIAKLEQAGTEYDSIFAACDFIALGALEALSAKGVRVPQDVGIVGYDGLDATAHANPPLTTIKPDLEKAGQQLVAHVLEQDEVEQSPLAPVELIARASSRRA</sequence>
<dbReference type="EMBL" id="JABWTA010000001">
    <property type="protein sequence ID" value="NVE95887.1"/>
    <property type="molecule type" value="Genomic_DNA"/>
</dbReference>
<dbReference type="Gene3D" id="1.10.260.40">
    <property type="entry name" value="lambda repressor-like DNA-binding domains"/>
    <property type="match status" value="1"/>
</dbReference>
<dbReference type="InterPro" id="IPR000843">
    <property type="entry name" value="HTH_LacI"/>
</dbReference>
<dbReference type="GO" id="GO:0000976">
    <property type="term" value="F:transcription cis-regulatory region binding"/>
    <property type="evidence" value="ECO:0007669"/>
    <property type="project" value="TreeGrafter"/>
</dbReference>
<feature type="domain" description="HTH lacI-type" evidence="4">
    <location>
        <begin position="8"/>
        <end position="58"/>
    </location>
</feature>
<evidence type="ECO:0000259" key="4">
    <source>
        <dbReference type="PROSITE" id="PS50932"/>
    </source>
</evidence>
<evidence type="ECO:0000256" key="3">
    <source>
        <dbReference type="ARBA" id="ARBA00023163"/>
    </source>
</evidence>
<dbReference type="SUPFAM" id="SSF53822">
    <property type="entry name" value="Periplasmic binding protein-like I"/>
    <property type="match status" value="1"/>
</dbReference>
<keyword evidence="1" id="KW-0805">Transcription regulation</keyword>
<dbReference type="CDD" id="cd01392">
    <property type="entry name" value="HTH_LacI"/>
    <property type="match status" value="1"/>
</dbReference>
<dbReference type="InterPro" id="IPR028082">
    <property type="entry name" value="Peripla_BP_I"/>
</dbReference>
<dbReference type="Gene3D" id="3.40.50.2300">
    <property type="match status" value="2"/>
</dbReference>
<feature type="domain" description="HTH cro/C1-type" evidence="5">
    <location>
        <begin position="8"/>
        <end position="48"/>
    </location>
</feature>
<dbReference type="PROSITE" id="PS50943">
    <property type="entry name" value="HTH_CROC1"/>
    <property type="match status" value="1"/>
</dbReference>
<dbReference type="AlphaFoldDB" id="A0A850H9P2"/>
<dbReference type="Proteomes" id="UP000546031">
    <property type="component" value="Unassembled WGS sequence"/>
</dbReference>
<evidence type="ECO:0000313" key="7">
    <source>
        <dbReference type="Proteomes" id="UP000546031"/>
    </source>
</evidence>
<organism evidence="6 7">
    <name type="scientific">Altererythrobacter lutimaris</name>
    <dbReference type="NCBI Taxonomy" id="2743979"/>
    <lineage>
        <taxon>Bacteria</taxon>
        <taxon>Pseudomonadati</taxon>
        <taxon>Pseudomonadota</taxon>
        <taxon>Alphaproteobacteria</taxon>
        <taxon>Sphingomonadales</taxon>
        <taxon>Erythrobacteraceae</taxon>
        <taxon>Altererythrobacter</taxon>
    </lineage>
</organism>
<keyword evidence="2" id="KW-0238">DNA-binding</keyword>
<dbReference type="Pfam" id="PF13377">
    <property type="entry name" value="Peripla_BP_3"/>
    <property type="match status" value="1"/>
</dbReference>
<evidence type="ECO:0000259" key="5">
    <source>
        <dbReference type="PROSITE" id="PS50943"/>
    </source>
</evidence>
<dbReference type="PROSITE" id="PS50932">
    <property type="entry name" value="HTH_LACI_2"/>
    <property type="match status" value="1"/>
</dbReference>
<proteinExistence type="predicted"/>
<dbReference type="GO" id="GO:0003700">
    <property type="term" value="F:DNA-binding transcription factor activity"/>
    <property type="evidence" value="ECO:0007669"/>
    <property type="project" value="TreeGrafter"/>
</dbReference>
<gene>
    <name evidence="6" type="ORF">HUO12_13360</name>
</gene>
<reference evidence="6 7" key="1">
    <citation type="submission" date="2020-06" db="EMBL/GenBank/DDBJ databases">
        <title>Altererythrobacter lutimaris sp. nov., a marine bacterium isolated from a tidal flat.</title>
        <authorList>
            <person name="Kim D."/>
            <person name="Yoo Y."/>
            <person name="Kim J.-J."/>
        </authorList>
    </citation>
    <scope>NUCLEOTIDE SEQUENCE [LARGE SCALE GENOMIC DNA]</scope>
    <source>
        <strain evidence="6 7">JGD-16</strain>
    </source>
</reference>
<dbReference type="InterPro" id="IPR010982">
    <property type="entry name" value="Lambda_DNA-bd_dom_sf"/>
</dbReference>
<accession>A0A850H9P2</accession>
<name>A0A850H9P2_9SPHN</name>
<keyword evidence="3" id="KW-0804">Transcription</keyword>
<dbReference type="InterPro" id="IPR001387">
    <property type="entry name" value="Cro/C1-type_HTH"/>
</dbReference>
<evidence type="ECO:0000313" key="6">
    <source>
        <dbReference type="EMBL" id="NVE95887.1"/>
    </source>
</evidence>
<evidence type="ECO:0000256" key="1">
    <source>
        <dbReference type="ARBA" id="ARBA00023015"/>
    </source>
</evidence>
<dbReference type="PANTHER" id="PTHR30146:SF120">
    <property type="entry name" value="ALANINE RACEMASE"/>
    <property type="match status" value="1"/>
</dbReference>
<dbReference type="SMART" id="SM00354">
    <property type="entry name" value="HTH_LACI"/>
    <property type="match status" value="1"/>
</dbReference>
<keyword evidence="7" id="KW-1185">Reference proteome</keyword>
<dbReference type="PANTHER" id="PTHR30146">
    <property type="entry name" value="LACI-RELATED TRANSCRIPTIONAL REPRESSOR"/>
    <property type="match status" value="1"/>
</dbReference>
<dbReference type="InterPro" id="IPR046335">
    <property type="entry name" value="LacI/GalR-like_sensor"/>
</dbReference>
<dbReference type="RefSeq" id="WP_176274067.1">
    <property type="nucleotide sequence ID" value="NZ_JABWTA010000001.1"/>
</dbReference>
<dbReference type="SUPFAM" id="SSF47413">
    <property type="entry name" value="lambda repressor-like DNA-binding domains"/>
    <property type="match status" value="1"/>
</dbReference>
<dbReference type="Pfam" id="PF00356">
    <property type="entry name" value="LacI"/>
    <property type="match status" value="1"/>
</dbReference>
<protein>
    <submittedName>
        <fullName evidence="6">Substrate-binding domain-containing protein</fullName>
    </submittedName>
</protein>
<comment type="caution">
    <text evidence="6">The sequence shown here is derived from an EMBL/GenBank/DDBJ whole genome shotgun (WGS) entry which is preliminary data.</text>
</comment>
<evidence type="ECO:0000256" key="2">
    <source>
        <dbReference type="ARBA" id="ARBA00023125"/>
    </source>
</evidence>